<comment type="caution">
    <text evidence="6">Lacks conserved residue(s) required for the propagation of feature annotation.</text>
</comment>
<evidence type="ECO:0000256" key="2">
    <source>
        <dbReference type="ARBA" id="ARBA00011971"/>
    </source>
</evidence>
<feature type="binding site" evidence="6">
    <location>
        <position position="126"/>
    </location>
    <ligand>
        <name>orotate</name>
        <dbReference type="ChEBI" id="CHEBI:30839"/>
    </ligand>
</feature>
<keyword evidence="6" id="KW-0460">Magnesium</keyword>
<dbReference type="PANTHER" id="PTHR19278:SF9">
    <property type="entry name" value="URIDINE 5'-MONOPHOSPHATE SYNTHASE"/>
    <property type="match status" value="1"/>
</dbReference>
<gene>
    <name evidence="6 8" type="primary">pyrE</name>
    <name evidence="8" type="ORF">G8O30_04575</name>
</gene>
<dbReference type="NCBIfam" id="TIGR00336">
    <property type="entry name" value="pyrE"/>
    <property type="match status" value="1"/>
</dbReference>
<comment type="similarity">
    <text evidence="6">Belongs to the purine/pyrimidine phosphoribosyltransferase family. PyrE subfamily.</text>
</comment>
<dbReference type="HAMAP" id="MF_01208">
    <property type="entry name" value="PyrE"/>
    <property type="match status" value="1"/>
</dbReference>
<comment type="pathway">
    <text evidence="1 6">Pyrimidine metabolism; UMP biosynthesis via de novo pathway; UMP from orotate: step 1/2.</text>
</comment>
<evidence type="ECO:0000256" key="3">
    <source>
        <dbReference type="ARBA" id="ARBA00022676"/>
    </source>
</evidence>
<evidence type="ECO:0000256" key="4">
    <source>
        <dbReference type="ARBA" id="ARBA00022679"/>
    </source>
</evidence>
<dbReference type="AlphaFoldDB" id="A0A7S8CAI1"/>
<dbReference type="Pfam" id="PF00156">
    <property type="entry name" value="Pribosyltran"/>
    <property type="match status" value="1"/>
</dbReference>
<evidence type="ECO:0000256" key="5">
    <source>
        <dbReference type="ARBA" id="ARBA00022975"/>
    </source>
</evidence>
<comment type="function">
    <text evidence="6">Catalyzes the transfer of a ribosyl phosphate group from 5-phosphoribose 1-diphosphate to orotate, leading to the formation of orotidine monophosphate (OMP).</text>
</comment>
<dbReference type="EC" id="2.4.2.10" evidence="2 6"/>
<evidence type="ECO:0000256" key="1">
    <source>
        <dbReference type="ARBA" id="ARBA00004889"/>
    </source>
</evidence>
<feature type="binding site" evidence="6">
    <location>
        <position position="102"/>
    </location>
    <ligand>
        <name>5-phospho-alpha-D-ribose 1-diphosphate</name>
        <dbReference type="ChEBI" id="CHEBI:58017"/>
        <note>ligand shared between dimeric partners</note>
    </ligand>
</feature>
<dbReference type="GO" id="GO:0044205">
    <property type="term" value="P:'de novo' UMP biosynthetic process"/>
    <property type="evidence" value="ECO:0007669"/>
    <property type="project" value="UniProtKB-UniRule"/>
</dbReference>
<dbReference type="EMBL" id="CP049742">
    <property type="protein sequence ID" value="QPC46286.1"/>
    <property type="molecule type" value="Genomic_DNA"/>
</dbReference>
<dbReference type="KEGG" id="mcui:G8O30_04575"/>
<dbReference type="GO" id="GO:0000287">
    <property type="term" value="F:magnesium ion binding"/>
    <property type="evidence" value="ECO:0007669"/>
    <property type="project" value="UniProtKB-UniRule"/>
</dbReference>
<keyword evidence="5 6" id="KW-0665">Pyrimidine biosynthesis</keyword>
<keyword evidence="3 6" id="KW-0328">Glycosyltransferase</keyword>
<dbReference type="CDD" id="cd06223">
    <property type="entry name" value="PRTases_typeI"/>
    <property type="match status" value="1"/>
</dbReference>
<keyword evidence="4 6" id="KW-0808">Transferase</keyword>
<dbReference type="UniPathway" id="UPA00070">
    <property type="reaction ID" value="UER00119"/>
</dbReference>
<dbReference type="Proteomes" id="UP000593626">
    <property type="component" value="Chromosome"/>
</dbReference>
<feature type="binding site" description="in other chain" evidence="6">
    <location>
        <begin position="122"/>
        <end position="130"/>
    </location>
    <ligand>
        <name>5-phospho-alpha-D-ribose 1-diphosphate</name>
        <dbReference type="ChEBI" id="CHEBI:58017"/>
        <note>ligand shared between dimeric partners</note>
    </ligand>
</feature>
<dbReference type="InterPro" id="IPR023031">
    <property type="entry name" value="OPRT"/>
</dbReference>
<dbReference type="RefSeq" id="WP_239673811.1">
    <property type="nucleotide sequence ID" value="NZ_CP049742.1"/>
</dbReference>
<feature type="binding site" evidence="6">
    <location>
        <position position="96"/>
    </location>
    <ligand>
        <name>5-phospho-alpha-D-ribose 1-diphosphate</name>
        <dbReference type="ChEBI" id="CHEBI:58017"/>
        <note>ligand shared between dimeric partners</note>
    </ligand>
</feature>
<comment type="subunit">
    <text evidence="6">Homodimer.</text>
</comment>
<reference evidence="8 9" key="1">
    <citation type="submission" date="2019-07" db="EMBL/GenBank/DDBJ databases">
        <title>Genome sequence of 2 isolates from Red Sea Mangroves.</title>
        <authorList>
            <person name="Sefrji F."/>
            <person name="Michoud G."/>
            <person name="Merlino G."/>
            <person name="Daffonchio D."/>
        </authorList>
    </citation>
    <scope>NUCLEOTIDE SEQUENCE [LARGE SCALE GENOMIC DNA]</scope>
    <source>
        <strain evidence="8 9">R1DC41</strain>
    </source>
</reference>
<evidence type="ECO:0000313" key="8">
    <source>
        <dbReference type="EMBL" id="QPC46286.1"/>
    </source>
</evidence>
<dbReference type="GO" id="GO:0019856">
    <property type="term" value="P:pyrimidine nucleobase biosynthetic process"/>
    <property type="evidence" value="ECO:0007669"/>
    <property type="project" value="TreeGrafter"/>
</dbReference>
<evidence type="ECO:0000313" key="9">
    <source>
        <dbReference type="Proteomes" id="UP000593626"/>
    </source>
</evidence>
<evidence type="ECO:0000259" key="7">
    <source>
        <dbReference type="Pfam" id="PF00156"/>
    </source>
</evidence>
<dbReference type="GO" id="GO:0004588">
    <property type="term" value="F:orotate phosphoribosyltransferase activity"/>
    <property type="evidence" value="ECO:0007669"/>
    <property type="project" value="UniProtKB-UniRule"/>
</dbReference>
<feature type="domain" description="Phosphoribosyltransferase" evidence="7">
    <location>
        <begin position="51"/>
        <end position="146"/>
    </location>
</feature>
<keyword evidence="9" id="KW-1185">Reference proteome</keyword>
<protein>
    <recommendedName>
        <fullName evidence="2 6">Orotate phosphoribosyltransferase</fullName>
        <shortName evidence="6">OPRT</shortName>
        <shortName evidence="6">OPRTase</shortName>
        <ecNumber evidence="2 6">2.4.2.10</ecNumber>
    </recommendedName>
</protein>
<dbReference type="InterPro" id="IPR029057">
    <property type="entry name" value="PRTase-like"/>
</dbReference>
<name>A0A7S8CAI1_9BACI</name>
<organism evidence="8 9">
    <name type="scientific">Mangrovibacillus cuniculi</name>
    <dbReference type="NCBI Taxonomy" id="2593652"/>
    <lineage>
        <taxon>Bacteria</taxon>
        <taxon>Bacillati</taxon>
        <taxon>Bacillota</taxon>
        <taxon>Bacilli</taxon>
        <taxon>Bacillales</taxon>
        <taxon>Bacillaceae</taxon>
        <taxon>Mangrovibacillus</taxon>
    </lineage>
</organism>
<sequence>MNAKVELASIYIECGAIAIDPINPFTWSSGLRSPIYCDNRKLLGYPKERNQIIHELVKAIQNSGEEIDVIAGCATAGIPHAAWVSEQLQLPMAYVRGEKKAHGRGQQIEGADVTGKRVLVLEDLISTGKSVAKVLEAITEAGGKPVVVWSLMTYELEAAQETFAKWGVPVHSLLAFSDLYPLVKESLSEEAFIHLQSWSKNPVTWDEVYRENQLAKS</sequence>
<comment type="catalytic activity">
    <reaction evidence="6">
        <text>orotidine 5'-phosphate + diphosphate = orotate + 5-phospho-alpha-D-ribose 1-diphosphate</text>
        <dbReference type="Rhea" id="RHEA:10380"/>
        <dbReference type="ChEBI" id="CHEBI:30839"/>
        <dbReference type="ChEBI" id="CHEBI:33019"/>
        <dbReference type="ChEBI" id="CHEBI:57538"/>
        <dbReference type="ChEBI" id="CHEBI:58017"/>
        <dbReference type="EC" id="2.4.2.10"/>
    </reaction>
</comment>
<accession>A0A7S8CAI1</accession>
<evidence type="ECO:0000256" key="6">
    <source>
        <dbReference type="HAMAP-Rule" id="MF_01208"/>
    </source>
</evidence>
<dbReference type="PANTHER" id="PTHR19278">
    <property type="entry name" value="OROTATE PHOSPHORIBOSYLTRANSFERASE"/>
    <property type="match status" value="1"/>
</dbReference>
<dbReference type="InterPro" id="IPR004467">
    <property type="entry name" value="Or_phspho_trans_dom"/>
</dbReference>
<dbReference type="SUPFAM" id="SSF53271">
    <property type="entry name" value="PRTase-like"/>
    <property type="match status" value="1"/>
</dbReference>
<dbReference type="Gene3D" id="3.40.50.2020">
    <property type="match status" value="1"/>
</dbReference>
<dbReference type="InterPro" id="IPR000836">
    <property type="entry name" value="PRTase_dom"/>
</dbReference>
<feature type="binding site" evidence="6">
    <location>
        <position position="100"/>
    </location>
    <ligand>
        <name>5-phospho-alpha-D-ribose 1-diphosphate</name>
        <dbReference type="ChEBI" id="CHEBI:58017"/>
        <note>ligand shared between dimeric partners</note>
    </ligand>
</feature>
<proteinExistence type="inferred from homology"/>
<comment type="cofactor">
    <cofactor evidence="6">
        <name>Mg(2+)</name>
        <dbReference type="ChEBI" id="CHEBI:18420"/>
    </cofactor>
</comment>